<dbReference type="PRINTS" id="PR01036">
    <property type="entry name" value="TCRTETB"/>
</dbReference>
<reference evidence="9" key="1">
    <citation type="submission" date="2022-09" db="EMBL/GenBank/DDBJ databases">
        <title>Fusarium specimens isolated from Avocado Roots.</title>
        <authorList>
            <person name="Stajich J."/>
            <person name="Roper C."/>
            <person name="Heimlech-Rivalta G."/>
        </authorList>
    </citation>
    <scope>NUCLEOTIDE SEQUENCE</scope>
    <source>
        <strain evidence="9">A02</strain>
    </source>
</reference>
<evidence type="ECO:0000313" key="10">
    <source>
        <dbReference type="Proteomes" id="UP001152087"/>
    </source>
</evidence>
<feature type="compositionally biased region" description="Basic and acidic residues" evidence="6">
    <location>
        <begin position="1"/>
        <end position="11"/>
    </location>
</feature>
<feature type="transmembrane region" description="Helical" evidence="7">
    <location>
        <begin position="176"/>
        <end position="198"/>
    </location>
</feature>
<name>A0A9W8QUP0_9HYPO</name>
<dbReference type="AlphaFoldDB" id="A0A9W8QUP0"/>
<dbReference type="SUPFAM" id="SSF103473">
    <property type="entry name" value="MFS general substrate transporter"/>
    <property type="match status" value="1"/>
</dbReference>
<feature type="region of interest" description="Disordered" evidence="6">
    <location>
        <begin position="1"/>
        <end position="39"/>
    </location>
</feature>
<gene>
    <name evidence="9" type="ORF">NW755_014146</name>
</gene>
<feature type="transmembrane region" description="Helical" evidence="7">
    <location>
        <begin position="50"/>
        <end position="76"/>
    </location>
</feature>
<dbReference type="Pfam" id="PF07690">
    <property type="entry name" value="MFS_1"/>
    <property type="match status" value="1"/>
</dbReference>
<dbReference type="InterPro" id="IPR036259">
    <property type="entry name" value="MFS_trans_sf"/>
</dbReference>
<comment type="subcellular location">
    <subcellularLocation>
        <location evidence="1">Membrane</location>
        <topology evidence="1">Multi-pass membrane protein</topology>
    </subcellularLocation>
</comment>
<dbReference type="InterPro" id="IPR020846">
    <property type="entry name" value="MFS_dom"/>
</dbReference>
<organism evidence="9 10">
    <name type="scientific">Fusarium falciforme</name>
    <dbReference type="NCBI Taxonomy" id="195108"/>
    <lineage>
        <taxon>Eukaryota</taxon>
        <taxon>Fungi</taxon>
        <taxon>Dikarya</taxon>
        <taxon>Ascomycota</taxon>
        <taxon>Pezizomycotina</taxon>
        <taxon>Sordariomycetes</taxon>
        <taxon>Hypocreomycetidae</taxon>
        <taxon>Hypocreales</taxon>
        <taxon>Nectriaceae</taxon>
        <taxon>Fusarium</taxon>
        <taxon>Fusarium solani species complex</taxon>
    </lineage>
</organism>
<evidence type="ECO:0000256" key="6">
    <source>
        <dbReference type="SAM" id="MobiDB-lite"/>
    </source>
</evidence>
<feature type="transmembrane region" description="Helical" evidence="7">
    <location>
        <begin position="278"/>
        <end position="299"/>
    </location>
</feature>
<evidence type="ECO:0000256" key="1">
    <source>
        <dbReference type="ARBA" id="ARBA00004141"/>
    </source>
</evidence>
<keyword evidence="2 7" id="KW-0812">Transmembrane</keyword>
<dbReference type="InterPro" id="IPR011701">
    <property type="entry name" value="MFS"/>
</dbReference>
<feature type="transmembrane region" description="Helical" evidence="7">
    <location>
        <begin position="388"/>
        <end position="409"/>
    </location>
</feature>
<evidence type="ECO:0000256" key="7">
    <source>
        <dbReference type="SAM" id="Phobius"/>
    </source>
</evidence>
<dbReference type="PANTHER" id="PTHR23501:SF43">
    <property type="entry name" value="MULTIDRUG TRANSPORTER, PUTATIVE (AFU_ORTHOLOGUE AFUA_6G03040)-RELATED"/>
    <property type="match status" value="1"/>
</dbReference>
<proteinExistence type="predicted"/>
<keyword evidence="4 7" id="KW-0472">Membrane</keyword>
<evidence type="ECO:0000259" key="8">
    <source>
        <dbReference type="PROSITE" id="PS50850"/>
    </source>
</evidence>
<feature type="transmembrane region" description="Helical" evidence="7">
    <location>
        <begin position="354"/>
        <end position="376"/>
    </location>
</feature>
<keyword evidence="5" id="KW-0325">Glycoprotein</keyword>
<sequence>MSTDTDLKESDSVQDQGESGVVLPAESPSAPPSTPKDEPRIEAAIPPARFWTLSLGVLLGLFLSMIDTSIVATSLYSIGVDFEALEEVNWVALAYTLAYLGCAVVFARISDIIGRRDAFIAAYIIFFAFSLACGFSQNLEQLIAFRALQGIGGSGLYALTMIILPELSPPHLAQHIGALVGMIVALSGVLGPVLGGILTHYTTWRWVFWINGPVGFVSLVIFIFTWPKAEHLPTIERRAWKELDYFGSFLAIAAAVLVIFAFQTAGTSSNGGWKTAMFIAPLLCGLLAWGLLVGWQVFIQHRLSERFAPAFPINLFRNRVYTTAALNTLFIGFPYLLLIYAIPLRIQVVSGKSALVGGVMLLPMLGAAALGSILAGKFNSVKNYVFETLFVGSCLMTLGCGLLVTLGHAPDDAKLLGFITFCGLGFGLTVASSTMLSTIEAPIRDFAPAQGILSQMRLLGGSLGIATSSALLNQRIVEYLSGILTPFEKATIGGPDSHLSDSQWTAVRYTYSEAFRVDMKVAAGISALGVISTIGAFRKHRLLVAEQRAALVREEAARRRAQTDQQ</sequence>
<evidence type="ECO:0000256" key="3">
    <source>
        <dbReference type="ARBA" id="ARBA00022989"/>
    </source>
</evidence>
<feature type="transmembrane region" description="Helical" evidence="7">
    <location>
        <begin position="88"/>
        <end position="106"/>
    </location>
</feature>
<keyword evidence="3 7" id="KW-1133">Transmembrane helix</keyword>
<dbReference type="GO" id="GO:0005886">
    <property type="term" value="C:plasma membrane"/>
    <property type="evidence" value="ECO:0007669"/>
    <property type="project" value="TreeGrafter"/>
</dbReference>
<dbReference type="PROSITE" id="PS50850">
    <property type="entry name" value="MFS"/>
    <property type="match status" value="1"/>
</dbReference>
<keyword evidence="10" id="KW-1185">Reference proteome</keyword>
<feature type="domain" description="Major facilitator superfamily (MFS) profile" evidence="8">
    <location>
        <begin position="53"/>
        <end position="541"/>
    </location>
</feature>
<feature type="transmembrane region" description="Helical" evidence="7">
    <location>
        <begin position="320"/>
        <end position="342"/>
    </location>
</feature>
<evidence type="ECO:0000256" key="2">
    <source>
        <dbReference type="ARBA" id="ARBA00022692"/>
    </source>
</evidence>
<feature type="transmembrane region" description="Helical" evidence="7">
    <location>
        <begin position="143"/>
        <end position="164"/>
    </location>
</feature>
<evidence type="ECO:0000256" key="4">
    <source>
        <dbReference type="ARBA" id="ARBA00023136"/>
    </source>
</evidence>
<feature type="transmembrane region" description="Helical" evidence="7">
    <location>
        <begin position="245"/>
        <end position="266"/>
    </location>
</feature>
<protein>
    <recommendedName>
        <fullName evidence="8">Major facilitator superfamily (MFS) profile domain-containing protein</fullName>
    </recommendedName>
</protein>
<dbReference type="Proteomes" id="UP001152087">
    <property type="component" value="Unassembled WGS sequence"/>
</dbReference>
<dbReference type="GO" id="GO:0022857">
    <property type="term" value="F:transmembrane transporter activity"/>
    <property type="evidence" value="ECO:0007669"/>
    <property type="project" value="InterPro"/>
</dbReference>
<dbReference type="EMBL" id="JAOQAV010000141">
    <property type="protein sequence ID" value="KAJ4176917.1"/>
    <property type="molecule type" value="Genomic_DNA"/>
</dbReference>
<feature type="transmembrane region" description="Helical" evidence="7">
    <location>
        <begin position="118"/>
        <end position="137"/>
    </location>
</feature>
<feature type="transmembrane region" description="Helical" evidence="7">
    <location>
        <begin position="204"/>
        <end position="224"/>
    </location>
</feature>
<comment type="caution">
    <text evidence="9">The sequence shown here is derived from an EMBL/GenBank/DDBJ whole genome shotgun (WGS) entry which is preliminary data.</text>
</comment>
<dbReference type="PANTHER" id="PTHR23501">
    <property type="entry name" value="MAJOR FACILITATOR SUPERFAMILY"/>
    <property type="match status" value="1"/>
</dbReference>
<dbReference type="Gene3D" id="1.20.1720.10">
    <property type="entry name" value="Multidrug resistance protein D"/>
    <property type="match status" value="1"/>
</dbReference>
<feature type="transmembrane region" description="Helical" evidence="7">
    <location>
        <begin position="415"/>
        <end position="436"/>
    </location>
</feature>
<evidence type="ECO:0000256" key="5">
    <source>
        <dbReference type="ARBA" id="ARBA00023180"/>
    </source>
</evidence>
<accession>A0A9W8QUP0</accession>
<evidence type="ECO:0000313" key="9">
    <source>
        <dbReference type="EMBL" id="KAJ4176917.1"/>
    </source>
</evidence>